<dbReference type="KEGG" id="tsph:KIH39_23255"/>
<protein>
    <submittedName>
        <fullName evidence="1">Uncharacterized protein</fullName>
    </submittedName>
</protein>
<evidence type="ECO:0000313" key="1">
    <source>
        <dbReference type="EMBL" id="QVL31727.1"/>
    </source>
</evidence>
<organism evidence="1 2">
    <name type="scientific">Telmatocola sphagniphila</name>
    <dbReference type="NCBI Taxonomy" id="1123043"/>
    <lineage>
        <taxon>Bacteria</taxon>
        <taxon>Pseudomonadati</taxon>
        <taxon>Planctomycetota</taxon>
        <taxon>Planctomycetia</taxon>
        <taxon>Gemmatales</taxon>
        <taxon>Gemmataceae</taxon>
    </lineage>
</organism>
<dbReference type="Proteomes" id="UP000676194">
    <property type="component" value="Chromosome"/>
</dbReference>
<name>A0A8E6B5I5_9BACT</name>
<reference evidence="1" key="1">
    <citation type="submission" date="2021-05" db="EMBL/GenBank/DDBJ databases">
        <title>Complete genome sequence of the cellulolytic planctomycete Telmatocola sphagniphila SP2T and characterization of the first cellulase from planctomycetes.</title>
        <authorList>
            <person name="Rakitin A.L."/>
            <person name="Beletsky A.V."/>
            <person name="Naumoff D.G."/>
            <person name="Kulichevskaya I.S."/>
            <person name="Mardanov A.V."/>
            <person name="Ravin N.V."/>
            <person name="Dedysh S.N."/>
        </authorList>
    </citation>
    <scope>NUCLEOTIDE SEQUENCE</scope>
    <source>
        <strain evidence="1">SP2T</strain>
    </source>
</reference>
<sequence length="260" mass="28834">MSSLLHTADSVHPRCNTIASTCFNADAVDNREQLCNTGETGPIERVSRAEAEITQLNAMLIDIDLCLLRPAIVDEHLQLGGPEAVYQNVISPWLERSPILRQAEVRFSGGGYHIIVWLSPTVQFHGEYERDRWSRYVRVVQCLLPSDPDCPGITALTRPIGSINSKNGVEVRQLKAGKPVSPEEIVEHIEVVRNAPFGVIAEQLLGSRRINPCPKCKAPNSRLDVLDRIGKCYGGCGRIKLEDLFDLYLSPREGARKEGV</sequence>
<proteinExistence type="predicted"/>
<evidence type="ECO:0000313" key="2">
    <source>
        <dbReference type="Proteomes" id="UP000676194"/>
    </source>
</evidence>
<accession>A0A8E6B5I5</accession>
<keyword evidence="2" id="KW-1185">Reference proteome</keyword>
<gene>
    <name evidence="1" type="ORF">KIH39_23255</name>
</gene>
<dbReference type="EMBL" id="CP074694">
    <property type="protein sequence ID" value="QVL31727.1"/>
    <property type="molecule type" value="Genomic_DNA"/>
</dbReference>
<dbReference type="RefSeq" id="WP_213495905.1">
    <property type="nucleotide sequence ID" value="NZ_CP074694.1"/>
</dbReference>
<dbReference type="AlphaFoldDB" id="A0A8E6B5I5"/>